<evidence type="ECO:0000256" key="9">
    <source>
        <dbReference type="ARBA" id="ARBA00023163"/>
    </source>
</evidence>
<keyword evidence="3" id="KW-0677">Repeat</keyword>
<dbReference type="InterPro" id="IPR036236">
    <property type="entry name" value="Znf_C2H2_sf"/>
</dbReference>
<evidence type="ECO:0000256" key="6">
    <source>
        <dbReference type="ARBA" id="ARBA00023015"/>
    </source>
</evidence>
<dbReference type="KEGG" id="sasa:106582668"/>
<feature type="region of interest" description="Disordered" evidence="12">
    <location>
        <begin position="1"/>
        <end position="138"/>
    </location>
</feature>
<evidence type="ECO:0000256" key="2">
    <source>
        <dbReference type="ARBA" id="ARBA00022723"/>
    </source>
</evidence>
<dbReference type="Pfam" id="PF05605">
    <property type="entry name" value="zf-Di19"/>
    <property type="match status" value="1"/>
</dbReference>
<keyword evidence="6" id="KW-0805">Transcription regulation</keyword>
<feature type="domain" description="C2H2-type" evidence="13">
    <location>
        <begin position="896"/>
        <end position="923"/>
    </location>
</feature>
<dbReference type="InterPro" id="IPR013087">
    <property type="entry name" value="Znf_C2H2_type"/>
</dbReference>
<reference evidence="15" key="1">
    <citation type="submission" date="2025-08" db="UniProtKB">
        <authorList>
            <consortium name="RefSeq"/>
        </authorList>
    </citation>
    <scope>IDENTIFICATION</scope>
</reference>
<dbReference type="PROSITE" id="PS50157">
    <property type="entry name" value="ZINC_FINGER_C2H2_2"/>
    <property type="match status" value="4"/>
</dbReference>
<feature type="compositionally biased region" description="Gly residues" evidence="12">
    <location>
        <begin position="347"/>
        <end position="370"/>
    </location>
</feature>
<dbReference type="AlphaFoldDB" id="A0A1S3P1L5"/>
<feature type="region of interest" description="Disordered" evidence="12">
    <location>
        <begin position="155"/>
        <end position="181"/>
    </location>
</feature>
<feature type="compositionally biased region" description="Polar residues" evidence="12">
    <location>
        <begin position="386"/>
        <end position="400"/>
    </location>
</feature>
<feature type="compositionally biased region" description="Polar residues" evidence="12">
    <location>
        <begin position="1126"/>
        <end position="1152"/>
    </location>
</feature>
<evidence type="ECO:0000256" key="8">
    <source>
        <dbReference type="ARBA" id="ARBA00023155"/>
    </source>
</evidence>
<feature type="compositionally biased region" description="Basic and acidic residues" evidence="12">
    <location>
        <begin position="1110"/>
        <end position="1125"/>
    </location>
</feature>
<evidence type="ECO:0000256" key="4">
    <source>
        <dbReference type="ARBA" id="ARBA00022771"/>
    </source>
</evidence>
<keyword evidence="4 11" id="KW-0863">Zinc-finger</keyword>
<dbReference type="GO" id="GO:0000122">
    <property type="term" value="P:negative regulation of transcription by RNA polymerase II"/>
    <property type="evidence" value="ECO:0007669"/>
    <property type="project" value="UniProtKB-ARBA"/>
</dbReference>
<dbReference type="GO" id="GO:0005634">
    <property type="term" value="C:nucleus"/>
    <property type="evidence" value="ECO:0007669"/>
    <property type="project" value="UniProtKB-SubCell"/>
</dbReference>
<dbReference type="Proteomes" id="UP001652741">
    <property type="component" value="Chromosome ssa22"/>
</dbReference>
<evidence type="ECO:0000256" key="7">
    <source>
        <dbReference type="ARBA" id="ARBA00023125"/>
    </source>
</evidence>
<evidence type="ECO:0000256" key="11">
    <source>
        <dbReference type="PROSITE-ProRule" id="PRU00042"/>
    </source>
</evidence>
<keyword evidence="14" id="KW-1185">Reference proteome</keyword>
<feature type="region of interest" description="Disordered" evidence="12">
    <location>
        <begin position="347"/>
        <end position="421"/>
    </location>
</feature>
<feature type="compositionally biased region" description="Acidic residues" evidence="12">
    <location>
        <begin position="1031"/>
        <end position="1045"/>
    </location>
</feature>
<dbReference type="PROSITE" id="PS00028">
    <property type="entry name" value="ZINC_FINGER_C2H2_1"/>
    <property type="match status" value="3"/>
</dbReference>
<feature type="compositionally biased region" description="Polar residues" evidence="12">
    <location>
        <begin position="128"/>
        <end position="138"/>
    </location>
</feature>
<keyword evidence="5" id="KW-0862">Zinc</keyword>
<evidence type="ECO:0000256" key="5">
    <source>
        <dbReference type="ARBA" id="ARBA00022833"/>
    </source>
</evidence>
<keyword evidence="7 15" id="KW-0238">DNA-binding</keyword>
<feature type="compositionally biased region" description="Low complexity" evidence="12">
    <location>
        <begin position="1067"/>
        <end position="1076"/>
    </location>
</feature>
<dbReference type="Pfam" id="PF00096">
    <property type="entry name" value="zf-C2H2"/>
    <property type="match status" value="3"/>
</dbReference>
<sequence length="1152" mass="126516">MMAEESRGKRRKQANPRRNQVDIEQASSLGSEGKDDDKVGLWSLEVQDYQDSLDKTSLTPSEGEGDGEGTEPAGSPSPRGLSTRPHNLSLSPSPRGGHWAEGAEEEESPGSELTMEDKDGEREHGSLKTYTGQRSDSQALEDMAHYDFLVQLRKASSHHPASQHYHQHHQPPNGSATAPAMYHPGSLNLHDDPLPIWSTGTQCSPEGQDGIPLSPDTLRDLQACPFCQRTYHLGASLREHIKFCHERDGGHMVCPVCGYTARYRAQMEQHMALHSQVEDKHPVSDHGIESRKFKCLQCGKAFKYKHHLKEHLRIHSGEKPYECSNCKKRFSHSGSYSSHLSSKKCLTGGGGGSGGRGGSGGEGGSGGGEGSYNNGHGHHGANYSSLASPSAGSGRNSSGMGSPYPPHTQEEHPPMGLERNLYLPRDHGTRLLRGQELGWELGRRWDPTPERLLRASVFKETNLLPYLHAGTGVKFEQMLQEMLHREEGGSGSAREEGRLGVHDGGRDGKASPEAALKLKCNRAGSGDGQGVGRGVTCRWCSQLFPSPAILLQHERYLCKIYREAMEVSEDPHSKKHLSPLYFSTRPPLHPPPSADNHKPPAMTNGFPKDKSPLQRPSWNSVPQQLLVAMHSPLPPSPDSLAMRSHWSSQESDRSGGNPGQPAPTSPATDMSSPPPLGRSRVPSSGFGSHLCLDLSSAVLTTPASRAAPQGRTHRSYSSENDQPLDLSLPKPQEGKALEDSKPYNGHPHWEEKRQKTQRNPAENQHYRRLSVSLSPPPHQHHAVYSGAHIVGGSIYSGYPLFNPMMPAGLAGSGHDGVPSLPLSRPVSNQGFLSPMTYMMESDTDAVLKRIHRERRALMGEVMGRGGLDYLSLIQEGGEGEGGPGRKRLKKTDEGLYACDICDKTFQKSSSLLRHKYEHTGKRPHECKICKKAFKHKHHLIEHSRLHSGEKPYQCDKCGKRFSHSGSYSQHMNHRYAYCSLHQDQEGGEELPLTPGGSTDVGHMALDTPLSMEDTPTFLSDSSLDGGIEGRVDEEEEEEEHETEETEGGRMKEACSLSGLRSGGGLGPSPSLAQGSPVGRDREREQRERDKEQVDRHNEERESAGLGTHGLETKHHWDKDTLERNGDQNTDTYELSPEATVSQQWTSVPKQCI</sequence>
<dbReference type="PaxDb" id="8030-ENSSSAP00000073408"/>
<evidence type="ECO:0000313" key="14">
    <source>
        <dbReference type="Proteomes" id="UP001652741"/>
    </source>
</evidence>
<feature type="compositionally biased region" description="Basic and acidic residues" evidence="12">
    <location>
        <begin position="732"/>
        <end position="754"/>
    </location>
</feature>
<evidence type="ECO:0000313" key="15">
    <source>
        <dbReference type="RefSeq" id="XP_014021421.2"/>
    </source>
</evidence>
<protein>
    <submittedName>
        <fullName evidence="15">Zinc finger E-box-binding homeobox 2 isoform X1</fullName>
    </submittedName>
</protein>
<accession>A0A1S3P1L5</accession>
<keyword evidence="8 15" id="KW-0371">Homeobox</keyword>
<keyword evidence="2" id="KW-0479">Metal-binding</keyword>
<feature type="region of interest" description="Disordered" evidence="12">
    <location>
        <begin position="568"/>
        <end position="617"/>
    </location>
</feature>
<dbReference type="SMART" id="SM00355">
    <property type="entry name" value="ZnF_C2H2"/>
    <property type="match status" value="8"/>
</dbReference>
<evidence type="ECO:0000256" key="12">
    <source>
        <dbReference type="SAM" id="MobiDB-lite"/>
    </source>
</evidence>
<feature type="region of interest" description="Disordered" evidence="12">
    <location>
        <begin position="702"/>
        <end position="764"/>
    </location>
</feature>
<evidence type="ECO:0000256" key="3">
    <source>
        <dbReference type="ARBA" id="ARBA00022737"/>
    </source>
</evidence>
<keyword evidence="9" id="KW-0804">Transcription</keyword>
<dbReference type="GO" id="GO:0000978">
    <property type="term" value="F:RNA polymerase II cis-regulatory region sequence-specific DNA binding"/>
    <property type="evidence" value="ECO:0007669"/>
    <property type="project" value="TreeGrafter"/>
</dbReference>
<organism evidence="14 15">
    <name type="scientific">Salmo salar</name>
    <name type="common">Atlantic salmon</name>
    <dbReference type="NCBI Taxonomy" id="8030"/>
    <lineage>
        <taxon>Eukaryota</taxon>
        <taxon>Metazoa</taxon>
        <taxon>Chordata</taxon>
        <taxon>Craniata</taxon>
        <taxon>Vertebrata</taxon>
        <taxon>Euteleostomi</taxon>
        <taxon>Actinopterygii</taxon>
        <taxon>Neopterygii</taxon>
        <taxon>Teleostei</taxon>
        <taxon>Protacanthopterygii</taxon>
        <taxon>Salmoniformes</taxon>
        <taxon>Salmonidae</taxon>
        <taxon>Salmoninae</taxon>
        <taxon>Salmo</taxon>
    </lineage>
</organism>
<dbReference type="InterPro" id="IPR051574">
    <property type="entry name" value="ZnF_E-box_Homeobox"/>
</dbReference>
<dbReference type="GO" id="GO:0000981">
    <property type="term" value="F:DNA-binding transcription factor activity, RNA polymerase II-specific"/>
    <property type="evidence" value="ECO:0007669"/>
    <property type="project" value="TreeGrafter"/>
</dbReference>
<feature type="compositionally biased region" description="Basic and acidic residues" evidence="12">
    <location>
        <begin position="1078"/>
        <end position="1102"/>
    </location>
</feature>
<dbReference type="SUPFAM" id="SSF57667">
    <property type="entry name" value="beta-beta-alpha zinc fingers"/>
    <property type="match status" value="3"/>
</dbReference>
<evidence type="ECO:0000256" key="1">
    <source>
        <dbReference type="ARBA" id="ARBA00004123"/>
    </source>
</evidence>
<feature type="compositionally biased region" description="Low complexity" evidence="12">
    <location>
        <begin position="371"/>
        <end position="385"/>
    </location>
</feature>
<gene>
    <name evidence="15" type="primary">LOC106582668</name>
</gene>
<proteinExistence type="predicted"/>
<dbReference type="GeneID" id="106582668"/>
<feature type="domain" description="C2H2-type" evidence="13">
    <location>
        <begin position="952"/>
        <end position="986"/>
    </location>
</feature>
<feature type="compositionally biased region" description="Basic and acidic residues" evidence="12">
    <location>
        <begin position="485"/>
        <end position="510"/>
    </location>
</feature>
<dbReference type="PANTHER" id="PTHR24391:SF28">
    <property type="entry name" value="ZINC FINGER E-BOX-BINDING HOMEOBOX 2"/>
    <property type="match status" value="1"/>
</dbReference>
<dbReference type="GO" id="GO:0008270">
    <property type="term" value="F:zinc ion binding"/>
    <property type="evidence" value="ECO:0007669"/>
    <property type="project" value="UniProtKB-KW"/>
</dbReference>
<keyword evidence="10" id="KW-0539">Nucleus</keyword>
<dbReference type="Gene3D" id="3.30.160.60">
    <property type="entry name" value="Classic Zinc Finger"/>
    <property type="match status" value="6"/>
</dbReference>
<name>A0A1S3P1L5_SALSA</name>
<feature type="domain" description="C2H2-type" evidence="13">
    <location>
        <begin position="293"/>
        <end position="320"/>
    </location>
</feature>
<feature type="compositionally biased region" description="Basic and acidic residues" evidence="12">
    <location>
        <begin position="115"/>
        <end position="126"/>
    </location>
</feature>
<dbReference type="RefSeq" id="XP_014021421.2">
    <property type="nucleotide sequence ID" value="XM_014165946.2"/>
</dbReference>
<dbReference type="InterPro" id="IPR008598">
    <property type="entry name" value="Di19_Zn-bd"/>
</dbReference>
<evidence type="ECO:0000256" key="10">
    <source>
        <dbReference type="ARBA" id="ARBA00023242"/>
    </source>
</evidence>
<comment type="subcellular location">
    <subcellularLocation>
        <location evidence="1">Nucleus</location>
    </subcellularLocation>
</comment>
<feature type="region of interest" description="Disordered" evidence="12">
    <location>
        <begin position="629"/>
        <end position="685"/>
    </location>
</feature>
<dbReference type="STRING" id="8030.ENSSSAP00000073408"/>
<feature type="region of interest" description="Disordered" evidence="12">
    <location>
        <begin position="485"/>
        <end position="511"/>
    </location>
</feature>
<feature type="region of interest" description="Disordered" evidence="12">
    <location>
        <begin position="985"/>
        <end position="1152"/>
    </location>
</feature>
<dbReference type="PANTHER" id="PTHR24391">
    <property type="entry name" value="HISTONE H4 TRANSCRIPTION FACTOR-RELATED"/>
    <property type="match status" value="1"/>
</dbReference>
<evidence type="ECO:0000259" key="13">
    <source>
        <dbReference type="PROSITE" id="PS50157"/>
    </source>
</evidence>
<feature type="domain" description="C2H2-type" evidence="13">
    <location>
        <begin position="924"/>
        <end position="951"/>
    </location>
</feature>